<reference evidence="2" key="1">
    <citation type="submission" date="2016-11" db="EMBL/GenBank/DDBJ databases">
        <title>The genome of Nicotiana attenuata.</title>
        <authorList>
            <person name="Xu S."/>
            <person name="Brockmoeller T."/>
            <person name="Gaquerel E."/>
            <person name="Navarro A."/>
            <person name="Kuhl H."/>
            <person name="Gase K."/>
            <person name="Ling Z."/>
            <person name="Zhou W."/>
            <person name="Kreitzer C."/>
            <person name="Stanke M."/>
            <person name="Tang H."/>
            <person name="Lyons E."/>
            <person name="Pandey P."/>
            <person name="Pandey S.P."/>
            <person name="Timmermann B."/>
            <person name="Baldwin I.T."/>
        </authorList>
    </citation>
    <scope>NUCLEOTIDE SEQUENCE [LARGE SCALE GENOMIC DNA]</scope>
    <source>
        <strain evidence="2">UT</strain>
    </source>
</reference>
<feature type="compositionally biased region" description="Polar residues" evidence="1">
    <location>
        <begin position="1"/>
        <end position="23"/>
    </location>
</feature>
<name>A0A314LHH7_NICAT</name>
<evidence type="ECO:0000313" key="3">
    <source>
        <dbReference type="Proteomes" id="UP000187609"/>
    </source>
</evidence>
<feature type="non-terminal residue" evidence="2">
    <location>
        <position position="110"/>
    </location>
</feature>
<feature type="region of interest" description="Disordered" evidence="1">
    <location>
        <begin position="60"/>
        <end position="96"/>
    </location>
</feature>
<feature type="compositionally biased region" description="Basic and acidic residues" evidence="1">
    <location>
        <begin position="61"/>
        <end position="74"/>
    </location>
</feature>
<sequence>AQQLAIAQLQSHSRTPSVATPETASPDERATAHAYTRKNCDFQDDPATETYADLIKAAAAETHKSEAEQRKEETPQEVASCSPIGRMGSRPASDEQTTLAFARGLNRAYP</sequence>
<comment type="caution">
    <text evidence="2">The sequence shown here is derived from an EMBL/GenBank/DDBJ whole genome shotgun (WGS) entry which is preliminary data.</text>
</comment>
<dbReference type="Gramene" id="OIT40607">
    <property type="protein sequence ID" value="OIT40607"/>
    <property type="gene ID" value="A4A49_63664"/>
</dbReference>
<gene>
    <name evidence="2" type="ORF">A4A49_63664</name>
</gene>
<dbReference type="Proteomes" id="UP000187609">
    <property type="component" value="Unassembled WGS sequence"/>
</dbReference>
<proteinExistence type="predicted"/>
<accession>A0A314LHH7</accession>
<organism evidence="2 3">
    <name type="scientific">Nicotiana attenuata</name>
    <name type="common">Coyote tobacco</name>
    <dbReference type="NCBI Taxonomy" id="49451"/>
    <lineage>
        <taxon>Eukaryota</taxon>
        <taxon>Viridiplantae</taxon>
        <taxon>Streptophyta</taxon>
        <taxon>Embryophyta</taxon>
        <taxon>Tracheophyta</taxon>
        <taxon>Spermatophyta</taxon>
        <taxon>Magnoliopsida</taxon>
        <taxon>eudicotyledons</taxon>
        <taxon>Gunneridae</taxon>
        <taxon>Pentapetalae</taxon>
        <taxon>asterids</taxon>
        <taxon>lamiids</taxon>
        <taxon>Solanales</taxon>
        <taxon>Solanaceae</taxon>
        <taxon>Nicotianoideae</taxon>
        <taxon>Nicotianeae</taxon>
        <taxon>Nicotiana</taxon>
    </lineage>
</organism>
<dbReference type="EMBL" id="MJEQ01000013">
    <property type="protein sequence ID" value="OIT40607.1"/>
    <property type="molecule type" value="Genomic_DNA"/>
</dbReference>
<evidence type="ECO:0000313" key="2">
    <source>
        <dbReference type="EMBL" id="OIT40607.1"/>
    </source>
</evidence>
<evidence type="ECO:0000256" key="1">
    <source>
        <dbReference type="SAM" id="MobiDB-lite"/>
    </source>
</evidence>
<keyword evidence="3" id="KW-1185">Reference proteome</keyword>
<dbReference type="AlphaFoldDB" id="A0A314LHH7"/>
<feature type="region of interest" description="Disordered" evidence="1">
    <location>
        <begin position="1"/>
        <end position="45"/>
    </location>
</feature>
<protein>
    <submittedName>
        <fullName evidence="2">Uncharacterized protein</fullName>
    </submittedName>
</protein>
<feature type="non-terminal residue" evidence="2">
    <location>
        <position position="1"/>
    </location>
</feature>